<feature type="transmembrane region" description="Helical" evidence="7">
    <location>
        <begin position="110"/>
        <end position="133"/>
    </location>
</feature>
<comment type="caution">
    <text evidence="10">The sequence shown here is derived from an EMBL/GenBank/DDBJ whole genome shotgun (WGS) entry which is preliminary data.</text>
</comment>
<proteinExistence type="inferred from homology"/>
<name>A0A133Y7Q6_9FIRM</name>
<dbReference type="InterPro" id="IPR058533">
    <property type="entry name" value="Cation_efflux_TM"/>
</dbReference>
<accession>A0A133Y7Q6</accession>
<feature type="transmembrane region" description="Helical" evidence="7">
    <location>
        <begin position="44"/>
        <end position="74"/>
    </location>
</feature>
<evidence type="ECO:0000256" key="4">
    <source>
        <dbReference type="ARBA" id="ARBA00022692"/>
    </source>
</evidence>
<evidence type="ECO:0000313" key="10">
    <source>
        <dbReference type="EMBL" id="KXB39231.1"/>
    </source>
</evidence>
<feature type="transmembrane region" description="Helical" evidence="7">
    <location>
        <begin position="213"/>
        <end position="231"/>
    </location>
</feature>
<organism evidence="10 11">
    <name type="scientific">Amygdalobacter nucleatus</name>
    <dbReference type="NCBI Taxonomy" id="3029274"/>
    <lineage>
        <taxon>Bacteria</taxon>
        <taxon>Bacillati</taxon>
        <taxon>Bacillota</taxon>
        <taxon>Clostridia</taxon>
        <taxon>Eubacteriales</taxon>
        <taxon>Oscillospiraceae</taxon>
        <taxon>Amygdalobacter</taxon>
    </lineage>
</organism>
<gene>
    <name evidence="10" type="ORF">HMPREF1872_01263</name>
</gene>
<reference evidence="11" key="1">
    <citation type="submission" date="2016-01" db="EMBL/GenBank/DDBJ databases">
        <authorList>
            <person name="Mitreva M."/>
            <person name="Pepin K.H."/>
            <person name="Mihindukulasuriya K.A."/>
            <person name="Fulton R."/>
            <person name="Fronick C."/>
            <person name="O'Laughlin M."/>
            <person name="Miner T."/>
            <person name="Herter B."/>
            <person name="Rosa B.A."/>
            <person name="Cordes M."/>
            <person name="Tomlinson C."/>
            <person name="Wollam A."/>
            <person name="Palsikar V.B."/>
            <person name="Mardis E.R."/>
            <person name="Wilson R.K."/>
        </authorList>
    </citation>
    <scope>NUCLEOTIDE SEQUENCE [LARGE SCALE GENOMIC DNA]</scope>
    <source>
        <strain evidence="11">KA00274</strain>
    </source>
</reference>
<evidence type="ECO:0000256" key="6">
    <source>
        <dbReference type="ARBA" id="ARBA00023136"/>
    </source>
</evidence>
<dbReference type="EMBL" id="LSCV01000042">
    <property type="protein sequence ID" value="KXB39231.1"/>
    <property type="molecule type" value="Genomic_DNA"/>
</dbReference>
<dbReference type="AlphaFoldDB" id="A0A133Y7Q6"/>
<keyword evidence="4 7" id="KW-0812">Transmembrane</keyword>
<dbReference type="InterPro" id="IPR002524">
    <property type="entry name" value="Cation_efflux"/>
</dbReference>
<dbReference type="SUPFAM" id="SSF161111">
    <property type="entry name" value="Cation efflux protein transmembrane domain-like"/>
    <property type="match status" value="1"/>
</dbReference>
<feature type="domain" description="Cation efflux protein cytoplasmic" evidence="9">
    <location>
        <begin position="244"/>
        <end position="318"/>
    </location>
</feature>
<evidence type="ECO:0000259" key="8">
    <source>
        <dbReference type="Pfam" id="PF01545"/>
    </source>
</evidence>
<dbReference type="NCBIfam" id="TIGR01297">
    <property type="entry name" value="CDF"/>
    <property type="match status" value="1"/>
</dbReference>
<evidence type="ECO:0000256" key="1">
    <source>
        <dbReference type="ARBA" id="ARBA00004141"/>
    </source>
</evidence>
<feature type="transmembrane region" description="Helical" evidence="7">
    <location>
        <begin position="80"/>
        <end position="98"/>
    </location>
</feature>
<keyword evidence="5 7" id="KW-1133">Transmembrane helix</keyword>
<sequence>MQQISSNFWQKSWAHKQMAHYLKRRYGEDFTKRASKISPSLAKIINLFALTCNLILFVSKLIFAWLTGSIAIMVDAFNNLSDFIGTIIAFVGMQLANLPPDKEHPHGHAILERITALLVGLLVLFIGCTFLRASVLRLFHPEPVIFNPYTFIILILAIAIKLLMHIVYKINGEFLQSQTFKANSIDTIGDVYITSCTIISYVFAPFTSFPVDAVAALILACIVIKNAIVLLKETVSILLGQGIDPETEKELCALLKTLPEIKSWHDLRYHEYGNIKVASIDLEVPRDLTIAEIHPKIDALEQEILEKLGIKLYTHLEPQHKASSYCCQDKRLICLINNALQHLQPKSKLHDFELDHDKKLLRFDIEYYVVSPNEHFDADLVKEKFNKFFKRELEEANLDNFYASYDWVIGVFPNFNHTSPTFVHS</sequence>
<dbReference type="InterPro" id="IPR027470">
    <property type="entry name" value="Cation_efflux_CTD"/>
</dbReference>
<evidence type="ECO:0000256" key="7">
    <source>
        <dbReference type="SAM" id="Phobius"/>
    </source>
</evidence>
<dbReference type="InterPro" id="IPR027469">
    <property type="entry name" value="Cation_efflux_TMD_sf"/>
</dbReference>
<feature type="transmembrane region" description="Helical" evidence="7">
    <location>
        <begin position="189"/>
        <end position="207"/>
    </location>
</feature>
<dbReference type="Gene3D" id="3.30.70.1350">
    <property type="entry name" value="Cation efflux protein, cytoplasmic domain"/>
    <property type="match status" value="1"/>
</dbReference>
<dbReference type="GO" id="GO:0008324">
    <property type="term" value="F:monoatomic cation transmembrane transporter activity"/>
    <property type="evidence" value="ECO:0007669"/>
    <property type="project" value="InterPro"/>
</dbReference>
<dbReference type="InterPro" id="IPR050291">
    <property type="entry name" value="CDF_Transporter"/>
</dbReference>
<comment type="subcellular location">
    <subcellularLocation>
        <location evidence="1">Membrane</location>
        <topology evidence="1">Multi-pass membrane protein</topology>
    </subcellularLocation>
</comment>
<evidence type="ECO:0000259" key="9">
    <source>
        <dbReference type="Pfam" id="PF16916"/>
    </source>
</evidence>
<evidence type="ECO:0000256" key="2">
    <source>
        <dbReference type="ARBA" id="ARBA00008114"/>
    </source>
</evidence>
<protein>
    <submittedName>
        <fullName evidence="10">Cation diffusion facilitator family transporter</fullName>
    </submittedName>
</protein>
<dbReference type="STRING" id="1497955.HMPREF1872_01263"/>
<dbReference type="RefSeq" id="WP_066714836.1">
    <property type="nucleotide sequence ID" value="NZ_JARFNM010000001.1"/>
</dbReference>
<dbReference type="Gene3D" id="1.20.1510.10">
    <property type="entry name" value="Cation efflux protein transmembrane domain"/>
    <property type="match status" value="1"/>
</dbReference>
<dbReference type="SUPFAM" id="SSF160240">
    <property type="entry name" value="Cation efflux protein cytoplasmic domain-like"/>
    <property type="match status" value="1"/>
</dbReference>
<dbReference type="GO" id="GO:0016020">
    <property type="term" value="C:membrane"/>
    <property type="evidence" value="ECO:0007669"/>
    <property type="project" value="UniProtKB-SubCell"/>
</dbReference>
<feature type="domain" description="Cation efflux protein transmembrane" evidence="8">
    <location>
        <begin position="48"/>
        <end position="239"/>
    </location>
</feature>
<dbReference type="Pfam" id="PF01545">
    <property type="entry name" value="Cation_efflux"/>
    <property type="match status" value="1"/>
</dbReference>
<dbReference type="PANTHER" id="PTHR43840:SF50">
    <property type="entry name" value="MANGANESE EFFLUX SYSTEM PROTEIN MNES"/>
    <property type="match status" value="1"/>
</dbReference>
<dbReference type="InterPro" id="IPR036837">
    <property type="entry name" value="Cation_efflux_CTD_sf"/>
</dbReference>
<evidence type="ECO:0000313" key="11">
    <source>
        <dbReference type="Proteomes" id="UP000070080"/>
    </source>
</evidence>
<dbReference type="OrthoDB" id="9806522at2"/>
<evidence type="ECO:0000256" key="3">
    <source>
        <dbReference type="ARBA" id="ARBA00022448"/>
    </source>
</evidence>
<comment type="similarity">
    <text evidence="2">Belongs to the cation diffusion facilitator (CDF) transporter (TC 2.A.4) family.</text>
</comment>
<dbReference type="PANTHER" id="PTHR43840">
    <property type="entry name" value="MITOCHONDRIAL METAL TRANSPORTER 1-RELATED"/>
    <property type="match status" value="1"/>
</dbReference>
<dbReference type="Pfam" id="PF16916">
    <property type="entry name" value="ZT_dimer"/>
    <property type="match status" value="1"/>
</dbReference>
<dbReference type="Proteomes" id="UP000070080">
    <property type="component" value="Unassembled WGS sequence"/>
</dbReference>
<keyword evidence="3" id="KW-0813">Transport</keyword>
<evidence type="ECO:0000256" key="5">
    <source>
        <dbReference type="ARBA" id="ARBA00022989"/>
    </source>
</evidence>
<keyword evidence="11" id="KW-1185">Reference proteome</keyword>
<keyword evidence="6 7" id="KW-0472">Membrane</keyword>
<feature type="transmembrane region" description="Helical" evidence="7">
    <location>
        <begin position="145"/>
        <end position="168"/>
    </location>
</feature>